<evidence type="ECO:0000313" key="2">
    <source>
        <dbReference type="Proteomes" id="UP000036681"/>
    </source>
</evidence>
<reference evidence="3" key="1">
    <citation type="submission" date="2017-02" db="UniProtKB">
        <authorList>
            <consortium name="WormBaseParasite"/>
        </authorList>
    </citation>
    <scope>IDENTIFICATION</scope>
</reference>
<name>A0A0M3I8H5_ASCLU</name>
<feature type="region of interest" description="Disordered" evidence="1">
    <location>
        <begin position="61"/>
        <end position="83"/>
    </location>
</feature>
<feature type="compositionally biased region" description="Polar residues" evidence="1">
    <location>
        <begin position="66"/>
        <end position="83"/>
    </location>
</feature>
<dbReference type="WBParaSite" id="ALUE_0001364701-mRNA-1">
    <property type="protein sequence ID" value="ALUE_0001364701-mRNA-1"/>
    <property type="gene ID" value="ALUE_0001364701"/>
</dbReference>
<organism evidence="2 3">
    <name type="scientific">Ascaris lumbricoides</name>
    <name type="common">Giant roundworm</name>
    <dbReference type="NCBI Taxonomy" id="6252"/>
    <lineage>
        <taxon>Eukaryota</taxon>
        <taxon>Metazoa</taxon>
        <taxon>Ecdysozoa</taxon>
        <taxon>Nematoda</taxon>
        <taxon>Chromadorea</taxon>
        <taxon>Rhabditida</taxon>
        <taxon>Spirurina</taxon>
        <taxon>Ascaridomorpha</taxon>
        <taxon>Ascaridoidea</taxon>
        <taxon>Ascarididae</taxon>
        <taxon>Ascaris</taxon>
    </lineage>
</organism>
<dbReference type="AlphaFoldDB" id="A0A0M3I8H5"/>
<accession>A0A0M3I8H5</accession>
<protein>
    <submittedName>
        <fullName evidence="3">cGMP-dependent protein kinase interacting domain-containing protein</fullName>
    </submittedName>
</protein>
<evidence type="ECO:0000256" key="1">
    <source>
        <dbReference type="SAM" id="MobiDB-lite"/>
    </source>
</evidence>
<dbReference type="Proteomes" id="UP000036681">
    <property type="component" value="Unplaced"/>
</dbReference>
<sequence length="311" mass="34649">MSAPIYTPFIVSSTNGIRKRKTNVLNNDGGDRQRAINNRLSMNADHVSHFQSRSSFCDAIRDSRSRPPQTQNGNGECLRSTDSNPSSFQMRSLNCGNALFTGIDSAHSISSPILDHCFVGISRKRVAYEPESARIRPWEGRMKKQKQLIDGSALLNDMSADCDNSSTVVTSGTDMQDDIVDVEGDDESAIARVAEVAVNRTDGSMVEQSSSVASTSRGAQLANLRAKLLNTQNELKKLQQEEYRCRQAFEENDYLKGELELAYSRIKQLETMLLDRNAKLKEILSENLMKTIKLNRLKAEIGEDIFDICSV</sequence>
<keyword evidence="2" id="KW-1185">Reference proteome</keyword>
<evidence type="ECO:0000313" key="3">
    <source>
        <dbReference type="WBParaSite" id="ALUE_0001364701-mRNA-1"/>
    </source>
</evidence>
<proteinExistence type="predicted"/>